<dbReference type="PROSITE" id="PS51485">
    <property type="entry name" value="PHYTOCYANIN"/>
    <property type="match status" value="1"/>
</dbReference>
<evidence type="ECO:0000313" key="4">
    <source>
        <dbReference type="Proteomes" id="UP001054889"/>
    </source>
</evidence>
<protein>
    <recommendedName>
        <fullName evidence="2">Phytocyanin domain-containing protein</fullName>
    </recommendedName>
</protein>
<organism evidence="3 4">
    <name type="scientific">Eleusine coracana subsp. coracana</name>
    <dbReference type="NCBI Taxonomy" id="191504"/>
    <lineage>
        <taxon>Eukaryota</taxon>
        <taxon>Viridiplantae</taxon>
        <taxon>Streptophyta</taxon>
        <taxon>Embryophyta</taxon>
        <taxon>Tracheophyta</taxon>
        <taxon>Spermatophyta</taxon>
        <taxon>Magnoliopsida</taxon>
        <taxon>Liliopsida</taxon>
        <taxon>Poales</taxon>
        <taxon>Poaceae</taxon>
        <taxon>PACMAD clade</taxon>
        <taxon>Chloridoideae</taxon>
        <taxon>Cynodonteae</taxon>
        <taxon>Eleusininae</taxon>
        <taxon>Eleusine</taxon>
    </lineage>
</organism>
<dbReference type="Proteomes" id="UP001054889">
    <property type="component" value="Unassembled WGS sequence"/>
</dbReference>
<dbReference type="InterPro" id="IPR008972">
    <property type="entry name" value="Cupredoxin"/>
</dbReference>
<feature type="region of interest" description="Disordered" evidence="1">
    <location>
        <begin position="1"/>
        <end position="40"/>
    </location>
</feature>
<dbReference type="Gene3D" id="2.60.40.420">
    <property type="entry name" value="Cupredoxins - blue copper proteins"/>
    <property type="match status" value="1"/>
</dbReference>
<reference evidence="3" key="2">
    <citation type="submission" date="2021-12" db="EMBL/GenBank/DDBJ databases">
        <title>Resequencing data analysis of finger millet.</title>
        <authorList>
            <person name="Hatakeyama M."/>
            <person name="Aluri S."/>
            <person name="Balachadran M.T."/>
            <person name="Sivarajan S.R."/>
            <person name="Poveda L."/>
            <person name="Shimizu-Inatsugi R."/>
            <person name="Schlapbach R."/>
            <person name="Sreeman S.M."/>
            <person name="Shimizu K.K."/>
        </authorList>
    </citation>
    <scope>NUCLEOTIDE SEQUENCE</scope>
</reference>
<evidence type="ECO:0000256" key="1">
    <source>
        <dbReference type="SAM" id="MobiDB-lite"/>
    </source>
</evidence>
<gene>
    <name evidence="3" type="primary">ga07090</name>
    <name evidence="3" type="ORF">PR202_ga07090</name>
</gene>
<evidence type="ECO:0000313" key="3">
    <source>
        <dbReference type="EMBL" id="GJM90779.1"/>
    </source>
</evidence>
<dbReference type="InterPro" id="IPR039391">
    <property type="entry name" value="Phytocyanin-like"/>
</dbReference>
<keyword evidence="4" id="KW-1185">Reference proteome</keyword>
<feature type="compositionally biased region" description="Basic and acidic residues" evidence="1">
    <location>
        <begin position="24"/>
        <end position="40"/>
    </location>
</feature>
<dbReference type="SUPFAM" id="SSF49503">
    <property type="entry name" value="Cupredoxins"/>
    <property type="match status" value="1"/>
</dbReference>
<dbReference type="AlphaFoldDB" id="A0AAV5BWK2"/>
<proteinExistence type="predicted"/>
<dbReference type="PANTHER" id="PTHR33021">
    <property type="entry name" value="BLUE COPPER PROTEIN"/>
    <property type="match status" value="1"/>
</dbReference>
<dbReference type="PANTHER" id="PTHR33021:SF193">
    <property type="entry name" value="OS06G0218600 PROTEIN"/>
    <property type="match status" value="1"/>
</dbReference>
<dbReference type="GO" id="GO:0005886">
    <property type="term" value="C:plasma membrane"/>
    <property type="evidence" value="ECO:0007669"/>
    <property type="project" value="TreeGrafter"/>
</dbReference>
<dbReference type="InterPro" id="IPR003245">
    <property type="entry name" value="Phytocyanin_dom"/>
</dbReference>
<feature type="domain" description="Phytocyanin" evidence="2">
    <location>
        <begin position="204"/>
        <end position="299"/>
    </location>
</feature>
<name>A0AAV5BWK2_ELECO</name>
<reference evidence="3" key="1">
    <citation type="journal article" date="2018" name="DNA Res.">
        <title>Multiple hybrid de novo genome assembly of finger millet, an orphan allotetraploid crop.</title>
        <authorList>
            <person name="Hatakeyama M."/>
            <person name="Aluri S."/>
            <person name="Balachadran M.T."/>
            <person name="Sivarajan S.R."/>
            <person name="Patrignani A."/>
            <person name="Gruter S."/>
            <person name="Poveda L."/>
            <person name="Shimizu-Inatsugi R."/>
            <person name="Baeten J."/>
            <person name="Francoijs K.J."/>
            <person name="Nataraja K.N."/>
            <person name="Reddy Y.A.N."/>
            <person name="Phadnis S."/>
            <person name="Ravikumar R.L."/>
            <person name="Schlapbach R."/>
            <person name="Sreeman S.M."/>
            <person name="Shimizu K.K."/>
        </authorList>
    </citation>
    <scope>NUCLEOTIDE SEQUENCE</scope>
</reference>
<feature type="compositionally biased region" description="Low complexity" evidence="1">
    <location>
        <begin position="1"/>
        <end position="15"/>
    </location>
</feature>
<comment type="caution">
    <text evidence="3">The sequence shown here is derived from an EMBL/GenBank/DDBJ whole genome shotgun (WGS) entry which is preliminary data.</text>
</comment>
<evidence type="ECO:0000259" key="2">
    <source>
        <dbReference type="PROSITE" id="PS51485"/>
    </source>
</evidence>
<accession>A0AAV5BWK2</accession>
<dbReference type="GO" id="GO:0009055">
    <property type="term" value="F:electron transfer activity"/>
    <property type="evidence" value="ECO:0007669"/>
    <property type="project" value="InterPro"/>
</dbReference>
<sequence length="299" mass="32616">MAEPSGAVWRVAGRRAGAGDDGEEDRHRDVAEQERSDRERKQSVFITDGITGVWLAPLRSQLELCSGDALYIALMLCKRELQALQAEVVALTKSERWRKGEGPQANTRPYQTDPVAAFLNCGKVKAVLGARADVAWKECSGAMSGDVTKSVLPTSTSVSFPRRRGSGTCLVVWRDVGQLRHRRRGGARRLCAALQRPVTHGLDAQVRIEDWVLQRGLFSNGANDKRQEEFVVSVFDYAAGAHNVVEVDPTGYNTCTPSAGAPTYTSGHDRITLHRGTNLFICSFPGHCNGGMKIAVTAH</sequence>
<dbReference type="EMBL" id="BQKI01000003">
    <property type="protein sequence ID" value="GJM90779.1"/>
    <property type="molecule type" value="Genomic_DNA"/>
</dbReference>
<dbReference type="Pfam" id="PF02298">
    <property type="entry name" value="Cu_bind_like"/>
    <property type="match status" value="1"/>
</dbReference>